<comment type="caution">
    <text evidence="1">The sequence shown here is derived from an EMBL/GenBank/DDBJ whole genome shotgun (WGS) entry which is preliminary data.</text>
</comment>
<keyword evidence="1" id="KW-0560">Oxidoreductase</keyword>
<proteinExistence type="predicted"/>
<evidence type="ECO:0000313" key="1">
    <source>
        <dbReference type="EMBL" id="KAG8508396.1"/>
    </source>
</evidence>
<dbReference type="GO" id="GO:0051213">
    <property type="term" value="F:dioxygenase activity"/>
    <property type="evidence" value="ECO:0007669"/>
    <property type="project" value="UniProtKB-KW"/>
</dbReference>
<keyword evidence="2" id="KW-1185">Reference proteome</keyword>
<dbReference type="Gene3D" id="1.20.58.1470">
    <property type="entry name" value="FTO C-terminal domain"/>
    <property type="match status" value="1"/>
</dbReference>
<name>A0A8J5ZVU5_GALPY</name>
<gene>
    <name evidence="1" type="ORF">J0S82_006897</name>
</gene>
<dbReference type="AlphaFoldDB" id="A0A8J5ZVU5"/>
<dbReference type="Proteomes" id="UP000700334">
    <property type="component" value="Unassembled WGS sequence"/>
</dbReference>
<organism evidence="1 2">
    <name type="scientific">Galemys pyrenaicus</name>
    <name type="common">Iberian desman</name>
    <name type="synonym">Pyrenean desman</name>
    <dbReference type="NCBI Taxonomy" id="202257"/>
    <lineage>
        <taxon>Eukaryota</taxon>
        <taxon>Metazoa</taxon>
        <taxon>Chordata</taxon>
        <taxon>Craniata</taxon>
        <taxon>Vertebrata</taxon>
        <taxon>Euteleostomi</taxon>
        <taxon>Mammalia</taxon>
        <taxon>Eutheria</taxon>
        <taxon>Laurasiatheria</taxon>
        <taxon>Eulipotyphla</taxon>
        <taxon>Talpidae</taxon>
        <taxon>Galemys</taxon>
    </lineage>
</organism>
<sequence length="130" mass="14205">MTNIGPFCTVICRAHVAKCDSEVYLGVPAGTQGRPSRSPLDIQTRKLHEARQAVGAPRLSGSPKVISVLTNAVLREVRREGLPAEQRREMLPAVLASLTTRQNLRREWRARSVVLGRGARCPRKAASVLG</sequence>
<accession>A0A8J5ZVU5</accession>
<protein>
    <submittedName>
        <fullName evidence="1">Alpha-ketoglutarate-dependent dioxygenase FTO</fullName>
    </submittedName>
</protein>
<dbReference type="EMBL" id="JAGFMF010012032">
    <property type="protein sequence ID" value="KAG8508396.1"/>
    <property type="molecule type" value="Genomic_DNA"/>
</dbReference>
<evidence type="ECO:0000313" key="2">
    <source>
        <dbReference type="Proteomes" id="UP000700334"/>
    </source>
</evidence>
<reference evidence="1" key="1">
    <citation type="journal article" date="2021" name="Evol. Appl.">
        <title>The genome of the Pyrenean desman and the effects of bottlenecks and inbreeding on the genomic landscape of an endangered species.</title>
        <authorList>
            <person name="Escoda L."/>
            <person name="Castresana J."/>
        </authorList>
    </citation>
    <scope>NUCLEOTIDE SEQUENCE</scope>
    <source>
        <strain evidence="1">IBE-C5619</strain>
    </source>
</reference>
<keyword evidence="1" id="KW-0223">Dioxygenase</keyword>
<dbReference type="InterPro" id="IPR038413">
    <property type="entry name" value="FTO_C_sf"/>
</dbReference>